<sequence length="281" mass="29394">MSENLNKHLPKLSKRGPHRVLVGDLAYAGLPGKVYTPAEGNGIPAVAFGHDWITNIKAYHATLRHLASWGIAVAAPDTQTGFNPDHRSLAADLNTSLQILAGVKLGHGNVIVSPGKLGLVGHGMGAGAAVLASANEEKVRAVVCAYPAVTSPSAEEAARAVNAPGLILGSGRDRLLDAGNPARVAHNWKGEVAYRELNDGTQQGFSENTLRNLLIGAAGPQHAAKETARGLITGFLLHQLAGEKKYSGFSAAEATAKKVESFSAEEIEEKANANRKVSMPL</sequence>
<dbReference type="Gene3D" id="3.40.50.1820">
    <property type="entry name" value="alpha/beta hydrolase"/>
    <property type="match status" value="1"/>
</dbReference>
<reference evidence="2 3" key="1">
    <citation type="submission" date="2015-10" db="EMBL/GenBank/DDBJ databases">
        <title>Corynebacteirum lowii and Corynebacterium oculi species nova, derived from human clinical disease and and emended description of Corynebacterium mastiditis.</title>
        <authorList>
            <person name="Bernard K."/>
            <person name="Pacheco A.L."/>
            <person name="Mcdougall C."/>
            <person name="Burtx T."/>
            <person name="Weibe D."/>
            <person name="Tyler S."/>
            <person name="Olson A.B."/>
            <person name="Cnockaert M."/>
            <person name="Eguchi H."/>
            <person name="Kuwahara T."/>
            <person name="Nakayama-Imaohji H."/>
            <person name="Boudewijins M."/>
            <person name="Van Hoecke F."/>
            <person name="Bernier A.-M."/>
            <person name="Vandamme P."/>
        </authorList>
    </citation>
    <scope>NUCLEOTIDE SEQUENCE [LARGE SCALE GENOMIC DNA]</scope>
    <source>
        <strain evidence="2 3">NML 130206</strain>
    </source>
</reference>
<dbReference type="SUPFAM" id="SSF53474">
    <property type="entry name" value="alpha/beta-Hydrolases"/>
    <property type="match status" value="1"/>
</dbReference>
<dbReference type="PANTHER" id="PTHR33428:SF14">
    <property type="entry name" value="CARBOXYLESTERASE TYPE B DOMAIN-CONTAINING PROTEIN"/>
    <property type="match status" value="1"/>
</dbReference>
<dbReference type="Proteomes" id="UP000050488">
    <property type="component" value="Unassembled WGS sequence"/>
</dbReference>
<proteinExistence type="predicted"/>
<comment type="caution">
    <text evidence="2">The sequence shown here is derived from an EMBL/GenBank/DDBJ whole genome shotgun (WGS) entry which is preliminary data.</text>
</comment>
<name>A0A0Q1E3W0_9CORY</name>
<dbReference type="RefSeq" id="WP_055175676.1">
    <property type="nucleotide sequence ID" value="NZ_JAUSQY010000001.1"/>
</dbReference>
<dbReference type="InterPro" id="IPR029058">
    <property type="entry name" value="AB_hydrolase_fold"/>
</dbReference>
<dbReference type="AlphaFoldDB" id="A0A0Q1E3W0"/>
<dbReference type="OrthoDB" id="4772420at2"/>
<gene>
    <name evidence="2" type="ORF">Clow_00489</name>
</gene>
<accession>A0A0Q1E3W0</accession>
<dbReference type="Pfam" id="PF12740">
    <property type="entry name" value="PETase"/>
    <property type="match status" value="1"/>
</dbReference>
<protein>
    <submittedName>
        <fullName evidence="2">Alpha/beta hydrolase family protein</fullName>
    </submittedName>
</protein>
<keyword evidence="3" id="KW-1185">Reference proteome</keyword>
<dbReference type="EMBL" id="LKEV01000001">
    <property type="protein sequence ID" value="KQB87430.1"/>
    <property type="molecule type" value="Genomic_DNA"/>
</dbReference>
<evidence type="ECO:0000313" key="2">
    <source>
        <dbReference type="EMBL" id="KQB87430.1"/>
    </source>
</evidence>
<dbReference type="STRING" id="1544413.Clow_00489"/>
<dbReference type="GO" id="GO:0016787">
    <property type="term" value="F:hydrolase activity"/>
    <property type="evidence" value="ECO:0007669"/>
    <property type="project" value="UniProtKB-KW"/>
</dbReference>
<feature type="domain" description="PET hydrolase/cutinase-like" evidence="1">
    <location>
        <begin position="31"/>
        <end position="175"/>
    </location>
</feature>
<evidence type="ECO:0000259" key="1">
    <source>
        <dbReference type="Pfam" id="PF12740"/>
    </source>
</evidence>
<dbReference type="PATRIC" id="fig|1544413.3.peg.494"/>
<keyword evidence="2" id="KW-0378">Hydrolase</keyword>
<organism evidence="2 3">
    <name type="scientific">Corynebacterium lowii</name>
    <dbReference type="NCBI Taxonomy" id="1544413"/>
    <lineage>
        <taxon>Bacteria</taxon>
        <taxon>Bacillati</taxon>
        <taxon>Actinomycetota</taxon>
        <taxon>Actinomycetes</taxon>
        <taxon>Mycobacteriales</taxon>
        <taxon>Corynebacteriaceae</taxon>
        <taxon>Corynebacterium</taxon>
    </lineage>
</organism>
<dbReference type="PANTHER" id="PTHR33428">
    <property type="entry name" value="CHLOROPHYLLASE-2, CHLOROPLASTIC"/>
    <property type="match status" value="1"/>
</dbReference>
<dbReference type="InterPro" id="IPR041127">
    <property type="entry name" value="PET_hydrolase/cutinase-like"/>
</dbReference>
<evidence type="ECO:0000313" key="3">
    <source>
        <dbReference type="Proteomes" id="UP000050488"/>
    </source>
</evidence>